<keyword evidence="2" id="KW-1185">Reference proteome</keyword>
<sequence>MIRLILLVLAVGALLALLWWSAGLPERGPGDRLARKYRKSGGGWSGGGWFGGGR</sequence>
<accession>A0ABN2R0P5</accession>
<dbReference type="EMBL" id="BAAAPB010000002">
    <property type="protein sequence ID" value="GAA1961565.1"/>
    <property type="molecule type" value="Genomic_DNA"/>
</dbReference>
<name>A0ABN2R0P5_9ACTN</name>
<protein>
    <submittedName>
        <fullName evidence="1">Uncharacterized protein</fullName>
    </submittedName>
</protein>
<gene>
    <name evidence="1" type="ORF">GCM10009798_21660</name>
</gene>
<reference evidence="1 2" key="1">
    <citation type="journal article" date="2019" name="Int. J. Syst. Evol. Microbiol.">
        <title>The Global Catalogue of Microorganisms (GCM) 10K type strain sequencing project: providing services to taxonomists for standard genome sequencing and annotation.</title>
        <authorList>
            <consortium name="The Broad Institute Genomics Platform"/>
            <consortium name="The Broad Institute Genome Sequencing Center for Infectious Disease"/>
            <person name="Wu L."/>
            <person name="Ma J."/>
        </authorList>
    </citation>
    <scope>NUCLEOTIDE SEQUENCE [LARGE SCALE GENOMIC DNA]</scope>
    <source>
        <strain evidence="1 2">JCM 15309</strain>
    </source>
</reference>
<dbReference type="Proteomes" id="UP001500571">
    <property type="component" value="Unassembled WGS sequence"/>
</dbReference>
<organism evidence="1 2">
    <name type="scientific">Nocardioides panacihumi</name>
    <dbReference type="NCBI Taxonomy" id="400774"/>
    <lineage>
        <taxon>Bacteria</taxon>
        <taxon>Bacillati</taxon>
        <taxon>Actinomycetota</taxon>
        <taxon>Actinomycetes</taxon>
        <taxon>Propionibacteriales</taxon>
        <taxon>Nocardioidaceae</taxon>
        <taxon>Nocardioides</taxon>
    </lineage>
</organism>
<comment type="caution">
    <text evidence="1">The sequence shown here is derived from an EMBL/GenBank/DDBJ whole genome shotgun (WGS) entry which is preliminary data.</text>
</comment>
<proteinExistence type="predicted"/>
<evidence type="ECO:0000313" key="1">
    <source>
        <dbReference type="EMBL" id="GAA1961565.1"/>
    </source>
</evidence>
<evidence type="ECO:0000313" key="2">
    <source>
        <dbReference type="Proteomes" id="UP001500571"/>
    </source>
</evidence>
<dbReference type="RefSeq" id="WP_344044841.1">
    <property type="nucleotide sequence ID" value="NZ_BAAAPB010000002.1"/>
</dbReference>